<feature type="signal peptide" evidence="1">
    <location>
        <begin position="1"/>
        <end position="26"/>
    </location>
</feature>
<dbReference type="Proteomes" id="UP000003586">
    <property type="component" value="Chromosome"/>
</dbReference>
<dbReference type="eggNOG" id="ENOG502Z900">
    <property type="taxonomic scope" value="Bacteria"/>
</dbReference>
<protein>
    <submittedName>
        <fullName evidence="3">NIPSNAP family containing protein</fullName>
    </submittedName>
</protein>
<evidence type="ECO:0000313" key="4">
    <source>
        <dbReference type="Proteomes" id="UP000003586"/>
    </source>
</evidence>
<reference evidence="3 4" key="1">
    <citation type="submission" date="2013-12" db="EMBL/GenBank/DDBJ databases">
        <authorList>
            <consortium name="DOE Joint Genome Institute"/>
            <person name="Eisen J."/>
            <person name="Huntemann M."/>
            <person name="Han J."/>
            <person name="Chen A."/>
            <person name="Kyrpides N."/>
            <person name="Mavromatis K."/>
            <person name="Markowitz V."/>
            <person name="Palaniappan K."/>
            <person name="Ivanova N."/>
            <person name="Schaumberg A."/>
            <person name="Pati A."/>
            <person name="Liolios K."/>
            <person name="Nordberg H.P."/>
            <person name="Cantor M.N."/>
            <person name="Hua S.X."/>
            <person name="Woyke T."/>
        </authorList>
    </citation>
    <scope>NUCLEOTIDE SEQUENCE [LARGE SCALE GENOMIC DNA]</scope>
    <source>
        <strain evidence="4">DSM 19437</strain>
    </source>
</reference>
<dbReference type="OrthoDB" id="192769at2"/>
<evidence type="ECO:0000256" key="1">
    <source>
        <dbReference type="SAM" id="SignalP"/>
    </source>
</evidence>
<dbReference type="RefSeq" id="WP_008587923.1">
    <property type="nucleotide sequence ID" value="NZ_CP007035.1"/>
</dbReference>
<dbReference type="Pfam" id="PF07978">
    <property type="entry name" value="NIPSNAP"/>
    <property type="match status" value="1"/>
</dbReference>
<gene>
    <name evidence="3" type="ORF">NIASO_18200</name>
</gene>
<dbReference type="STRING" id="929713.NIASO_18200"/>
<dbReference type="SUPFAM" id="SSF54909">
    <property type="entry name" value="Dimeric alpha+beta barrel"/>
    <property type="match status" value="1"/>
</dbReference>
<organism evidence="3 4">
    <name type="scientific">Niabella soli DSM 19437</name>
    <dbReference type="NCBI Taxonomy" id="929713"/>
    <lineage>
        <taxon>Bacteria</taxon>
        <taxon>Pseudomonadati</taxon>
        <taxon>Bacteroidota</taxon>
        <taxon>Chitinophagia</taxon>
        <taxon>Chitinophagales</taxon>
        <taxon>Chitinophagaceae</taxon>
        <taxon>Niabella</taxon>
    </lineage>
</organism>
<dbReference type="AlphaFoldDB" id="W0F437"/>
<dbReference type="HOGENOM" id="CLU_093116_0_0_10"/>
<sequence length="261" mass="30334">MQVRFLPFLVLLFALCPFISKSQKTAQPEYYQLSIYKYSKTEQEAVLKQYFETALVPALHRQQINRVGVFEKIANDTAAVKELYVLIPLKNPGQQELVRQRLQKDAPYLSASQPFREANYKTPAYDRMETIWLKAFALMPALKIPALTGQKQERVYELRSYQSPTEQLFRSKVKMFNEGGEIAIFKNLNFNAVFYGEVIAGCHMPNLMYLTTHENKEDRDAHWKSFGSDPAWKRLNTMEEYKNNVSHIDISFLRPLACSDI</sequence>
<keyword evidence="1" id="KW-0732">Signal</keyword>
<dbReference type="Gene3D" id="3.30.70.100">
    <property type="match status" value="2"/>
</dbReference>
<dbReference type="KEGG" id="nso:NIASO_18200"/>
<feature type="domain" description="NIPSNAP" evidence="2">
    <location>
        <begin position="156"/>
        <end position="259"/>
    </location>
</feature>
<dbReference type="InterPro" id="IPR011008">
    <property type="entry name" value="Dimeric_a/b-barrel"/>
</dbReference>
<evidence type="ECO:0000259" key="2">
    <source>
        <dbReference type="Pfam" id="PF07978"/>
    </source>
</evidence>
<feature type="chain" id="PRO_5004787993" evidence="1">
    <location>
        <begin position="27"/>
        <end position="261"/>
    </location>
</feature>
<accession>W0F437</accession>
<evidence type="ECO:0000313" key="3">
    <source>
        <dbReference type="EMBL" id="AHF16583.1"/>
    </source>
</evidence>
<keyword evidence="4" id="KW-1185">Reference proteome</keyword>
<dbReference type="InterPro" id="IPR012577">
    <property type="entry name" value="NIPSNAP"/>
</dbReference>
<name>W0F437_9BACT</name>
<proteinExistence type="predicted"/>
<dbReference type="EMBL" id="CP007035">
    <property type="protein sequence ID" value="AHF16583.1"/>
    <property type="molecule type" value="Genomic_DNA"/>
</dbReference>